<evidence type="ECO:0000256" key="1">
    <source>
        <dbReference type="SAM" id="MobiDB-lite"/>
    </source>
</evidence>
<protein>
    <submittedName>
        <fullName evidence="2">THO complex subunit 1 transcription elongation factor-domain-containing protein</fullName>
    </submittedName>
</protein>
<proteinExistence type="predicted"/>
<dbReference type="GO" id="GO:0006406">
    <property type="term" value="P:mRNA export from nucleus"/>
    <property type="evidence" value="ECO:0007669"/>
    <property type="project" value="TreeGrafter"/>
</dbReference>
<reference evidence="3" key="1">
    <citation type="journal article" date="2018" name="Nat. Microbiol.">
        <title>Leveraging single-cell genomics to expand the fungal tree of life.</title>
        <authorList>
            <person name="Ahrendt S.R."/>
            <person name="Quandt C.A."/>
            <person name="Ciobanu D."/>
            <person name="Clum A."/>
            <person name="Salamov A."/>
            <person name="Andreopoulos B."/>
            <person name="Cheng J.F."/>
            <person name="Woyke T."/>
            <person name="Pelin A."/>
            <person name="Henrissat B."/>
            <person name="Reynolds N.K."/>
            <person name="Benny G.L."/>
            <person name="Smith M.E."/>
            <person name="James T.Y."/>
            <person name="Grigoriev I.V."/>
        </authorList>
    </citation>
    <scope>NUCLEOTIDE SEQUENCE [LARGE SCALE GENOMIC DNA]</scope>
</reference>
<feature type="region of interest" description="Disordered" evidence="1">
    <location>
        <begin position="258"/>
        <end position="288"/>
    </location>
</feature>
<dbReference type="PANTHER" id="PTHR13265:SF0">
    <property type="entry name" value="HPR1"/>
    <property type="match status" value="1"/>
</dbReference>
<dbReference type="Pfam" id="PF11957">
    <property type="entry name" value="efThoc1"/>
    <property type="match status" value="1"/>
</dbReference>
<keyword evidence="3" id="KW-1185">Reference proteome</keyword>
<evidence type="ECO:0000313" key="2">
    <source>
        <dbReference type="EMBL" id="RKO92116.1"/>
    </source>
</evidence>
<sequence>MTSPIRTTESFLVQPNACGNAVAGVTPSGQRSYAVLARNVKLKKRSKIVIDGSEQSQERTPHKQHHPAVARLTVTPDDQRSPVVEGIVRNHLGPLATKTNDLFGLALKRQIARIVDASPDEGPDLFAQSFAFLDLDLDPTKGKGQTFLRLCNELLRRLSKTQNTVACGSILMTMASVFPLSERSGVNLRGEFNVENITTFEKDVQIAEADENDLLYRTVWGMQSFFSNPPLLCHEVHFNTFRKGIELVLKRFDAITSETPSSSKTKTSSSDNKRKHRSDGASAERDLEKEESFSSKFLTSRILFDFESQAPPWSVPSQLECLKDPNFRRQILIQVFIVMQFLASLSTREKEKDKEIFAELFEKHGISPNRSLQRDYTLTHVQTRQKAMRTFEDTRPDGRLFSKALNTVITHERNWAKEAGRGILWKQKSCITFEKPPLEEEDTNKVKVTSSNAIREANLGSEHLTALWSTGDTIDEKMRSRRSLLQ</sequence>
<dbReference type="EMBL" id="KZ994774">
    <property type="protein sequence ID" value="RKO92116.1"/>
    <property type="molecule type" value="Genomic_DNA"/>
</dbReference>
<dbReference type="PANTHER" id="PTHR13265">
    <property type="entry name" value="THO COMPLEX SUBUNIT 1"/>
    <property type="match status" value="1"/>
</dbReference>
<dbReference type="GO" id="GO:0000445">
    <property type="term" value="C:THO complex part of transcription export complex"/>
    <property type="evidence" value="ECO:0007669"/>
    <property type="project" value="TreeGrafter"/>
</dbReference>
<gene>
    <name evidence="2" type="ORF">BDK51DRAFT_33415</name>
</gene>
<keyword evidence="2" id="KW-0648">Protein biosynthesis</keyword>
<dbReference type="OrthoDB" id="9402762at2759"/>
<accession>A0A4P9WMZ0</accession>
<feature type="compositionally biased region" description="Low complexity" evidence="1">
    <location>
        <begin position="258"/>
        <end position="270"/>
    </location>
</feature>
<evidence type="ECO:0000313" key="3">
    <source>
        <dbReference type="Proteomes" id="UP000269721"/>
    </source>
</evidence>
<name>A0A4P9WMZ0_9FUNG</name>
<dbReference type="InterPro" id="IPR021861">
    <property type="entry name" value="THO_THOC1"/>
</dbReference>
<dbReference type="GO" id="GO:0003746">
    <property type="term" value="F:translation elongation factor activity"/>
    <property type="evidence" value="ECO:0007669"/>
    <property type="project" value="UniProtKB-KW"/>
</dbReference>
<keyword evidence="2" id="KW-0251">Elongation factor</keyword>
<dbReference type="Proteomes" id="UP000269721">
    <property type="component" value="Unassembled WGS sequence"/>
</dbReference>
<organism evidence="2 3">
    <name type="scientific">Blyttiomyces helicus</name>
    <dbReference type="NCBI Taxonomy" id="388810"/>
    <lineage>
        <taxon>Eukaryota</taxon>
        <taxon>Fungi</taxon>
        <taxon>Fungi incertae sedis</taxon>
        <taxon>Chytridiomycota</taxon>
        <taxon>Chytridiomycota incertae sedis</taxon>
        <taxon>Chytridiomycetes</taxon>
        <taxon>Chytridiomycetes incertae sedis</taxon>
        <taxon>Blyttiomyces</taxon>
    </lineage>
</organism>
<dbReference type="AlphaFoldDB" id="A0A4P9WMZ0"/>
<feature type="compositionally biased region" description="Basic and acidic residues" evidence="1">
    <location>
        <begin position="278"/>
        <end position="288"/>
    </location>
</feature>